<dbReference type="AlphaFoldDB" id="A0A0X3TQI6"/>
<dbReference type="InterPro" id="IPR036108">
    <property type="entry name" value="4pyrrol_syn_uPrphyn_synt_sf"/>
</dbReference>
<keyword evidence="3" id="KW-1185">Reference proteome</keyword>
<dbReference type="GO" id="GO:0033014">
    <property type="term" value="P:tetrapyrrole biosynthetic process"/>
    <property type="evidence" value="ECO:0007669"/>
    <property type="project" value="InterPro"/>
</dbReference>
<dbReference type="Proteomes" id="UP000053791">
    <property type="component" value="Unassembled WGS sequence"/>
</dbReference>
<dbReference type="InterPro" id="IPR003754">
    <property type="entry name" value="4pyrrol_synth_uPrphyn_synth"/>
</dbReference>
<organism evidence="2 3">
    <name type="scientific">Ruegeria marisrubri</name>
    <dbReference type="NCBI Taxonomy" id="1685379"/>
    <lineage>
        <taxon>Bacteria</taxon>
        <taxon>Pseudomonadati</taxon>
        <taxon>Pseudomonadota</taxon>
        <taxon>Alphaproteobacteria</taxon>
        <taxon>Rhodobacterales</taxon>
        <taxon>Roseobacteraceae</taxon>
        <taxon>Ruegeria</taxon>
    </lineage>
</organism>
<comment type="caution">
    <text evidence="2">The sequence shown here is derived from an EMBL/GenBank/DDBJ whole genome shotgun (WGS) entry which is preliminary data.</text>
</comment>
<dbReference type="EMBL" id="LQBQ01000023">
    <property type="protein sequence ID" value="KUJ78015.1"/>
    <property type="molecule type" value="Genomic_DNA"/>
</dbReference>
<dbReference type="SUPFAM" id="SSF69618">
    <property type="entry name" value="HemD-like"/>
    <property type="match status" value="1"/>
</dbReference>
<proteinExistence type="predicted"/>
<dbReference type="Pfam" id="PF02602">
    <property type="entry name" value="HEM4"/>
    <property type="match status" value="1"/>
</dbReference>
<dbReference type="GO" id="GO:0004852">
    <property type="term" value="F:uroporphyrinogen-III synthase activity"/>
    <property type="evidence" value="ECO:0007669"/>
    <property type="project" value="InterPro"/>
</dbReference>
<name>A0A0X3TQI6_9RHOB</name>
<dbReference type="STRING" id="1685379.AVO45_08590"/>
<dbReference type="OrthoDB" id="7204250at2"/>
<protein>
    <submittedName>
        <fullName evidence="2">Uroporphyrinogen-III synthase</fullName>
    </submittedName>
</protein>
<feature type="domain" description="Tetrapyrrole biosynthesis uroporphyrinogen III synthase" evidence="1">
    <location>
        <begin position="28"/>
        <end position="220"/>
    </location>
</feature>
<evidence type="ECO:0000259" key="1">
    <source>
        <dbReference type="Pfam" id="PF02602"/>
    </source>
</evidence>
<dbReference type="Gene3D" id="3.40.50.10090">
    <property type="match status" value="2"/>
</dbReference>
<accession>A0A0X3TQI6</accession>
<reference evidence="2 3" key="1">
    <citation type="submission" date="2015-12" db="EMBL/GenBank/DDBJ databases">
        <authorList>
            <person name="Shamseldin A."/>
            <person name="Moawad H."/>
            <person name="Abd El-Rahim W.M."/>
            <person name="Sadowsky M.J."/>
        </authorList>
    </citation>
    <scope>NUCLEOTIDE SEQUENCE [LARGE SCALE GENOMIC DNA]</scope>
    <source>
        <strain evidence="2 3">ZGT118</strain>
    </source>
</reference>
<evidence type="ECO:0000313" key="3">
    <source>
        <dbReference type="Proteomes" id="UP000053791"/>
    </source>
</evidence>
<sequence length="241" mass="26136">MYLLMTRPRAASERFVAQLPPKVLERVKVIYSPLLDIRPIEGKIGMSGHGGLIFTSANGVQAAARLTGDRSLPAYCVGEVTTATAARAGWQAEMAGETAEALFANLLRRRPPGPLLHLRGEHSRGNLAERLTQSGLTVRDQAIYRQLLLPFSDEATEAMLGDQPVIAPVFSPRTARQFADLWSGSVPLMLAAISEAAAEPLESMNFHCLKIAKQPNSEQMGKAVRKLVKHAMRLEGVGDAD</sequence>
<evidence type="ECO:0000313" key="2">
    <source>
        <dbReference type="EMBL" id="KUJ78015.1"/>
    </source>
</evidence>
<gene>
    <name evidence="2" type="ORF">AVO45_08590</name>
</gene>
<dbReference type="CDD" id="cd06578">
    <property type="entry name" value="HemD"/>
    <property type="match status" value="1"/>
</dbReference>
<dbReference type="RefSeq" id="WP_068347118.1">
    <property type="nucleotide sequence ID" value="NZ_LQBQ01000023.1"/>
</dbReference>